<dbReference type="EMBL" id="RBAH01000064">
    <property type="protein sequence ID" value="RKN59980.1"/>
    <property type="molecule type" value="Genomic_DNA"/>
</dbReference>
<dbReference type="Pfam" id="PF07609">
    <property type="entry name" value="DUF1572"/>
    <property type="match status" value="1"/>
</dbReference>
<dbReference type="AlphaFoldDB" id="A0A3B0AHA5"/>
<dbReference type="InterPro" id="IPR034660">
    <property type="entry name" value="DinB/YfiT-like"/>
</dbReference>
<comment type="caution">
    <text evidence="1">The sequence shown here is derived from an EMBL/GenBank/DDBJ whole genome shotgun (WGS) entry which is preliminary data.</text>
</comment>
<keyword evidence="2" id="KW-1185">Reference proteome</keyword>
<proteinExistence type="predicted"/>
<dbReference type="SUPFAM" id="SSF109854">
    <property type="entry name" value="DinB/YfiT-like putative metalloenzymes"/>
    <property type="match status" value="1"/>
</dbReference>
<sequence length="169" mass="19500">MMKKFIFESIELLDGHLSTLESCITRLSEQDLWNKLKPELNSIGNLCLHLTGSEYQHIVCGIGGKPFIRKRSHEFLAKGGITGQELIFNLKKVRDQSKQVLMDLNVENLHELVTIHYPPDSNVSVDDYTRSCLSIILFVVEHSSYHTGQIVYMTKLLQESDHHILKWRH</sequence>
<name>A0A3B0AHA5_9BACL</name>
<protein>
    <submittedName>
        <fullName evidence="1">DUF1572 domain-containing protein</fullName>
    </submittedName>
</protein>
<evidence type="ECO:0000313" key="2">
    <source>
        <dbReference type="Proteomes" id="UP000282311"/>
    </source>
</evidence>
<reference evidence="1 2" key="1">
    <citation type="journal article" date="2007" name="Int. J. Syst. Evol. Microbiol.">
        <title>Paenibacillus ginsengarvi sp. nov., isolated from soil from ginseng cultivation.</title>
        <authorList>
            <person name="Yoon M.H."/>
            <person name="Ten L.N."/>
            <person name="Im W.T."/>
        </authorList>
    </citation>
    <scope>NUCLEOTIDE SEQUENCE [LARGE SCALE GENOMIC DNA]</scope>
    <source>
        <strain evidence="1 2">KCTC 13059</strain>
    </source>
</reference>
<accession>A0A3B0AHA5</accession>
<gene>
    <name evidence="1" type="ORF">D7M11_36045</name>
</gene>
<dbReference type="InterPro" id="IPR011466">
    <property type="entry name" value="DUF1572"/>
</dbReference>
<evidence type="ECO:0000313" key="1">
    <source>
        <dbReference type="EMBL" id="RKN59980.1"/>
    </source>
</evidence>
<dbReference type="OrthoDB" id="68731at2"/>
<organism evidence="1 2">
    <name type="scientific">Paenibacillus ginsengarvi</name>
    <dbReference type="NCBI Taxonomy" id="400777"/>
    <lineage>
        <taxon>Bacteria</taxon>
        <taxon>Bacillati</taxon>
        <taxon>Bacillota</taxon>
        <taxon>Bacilli</taxon>
        <taxon>Bacillales</taxon>
        <taxon>Paenibacillaceae</taxon>
        <taxon>Paenibacillus</taxon>
    </lineage>
</organism>
<dbReference type="Gene3D" id="1.20.120.450">
    <property type="entry name" value="dinb family like domain"/>
    <property type="match status" value="1"/>
</dbReference>
<dbReference type="RefSeq" id="WP_120752095.1">
    <property type="nucleotide sequence ID" value="NZ_RBAH01000064.1"/>
</dbReference>
<dbReference type="Proteomes" id="UP000282311">
    <property type="component" value="Unassembled WGS sequence"/>
</dbReference>